<evidence type="ECO:0000259" key="2">
    <source>
        <dbReference type="PROSITE" id="PS50110"/>
    </source>
</evidence>
<dbReference type="InterPro" id="IPR001789">
    <property type="entry name" value="Sig_transdc_resp-reg_receiver"/>
</dbReference>
<evidence type="ECO:0000313" key="5">
    <source>
        <dbReference type="Proteomes" id="UP000264217"/>
    </source>
</evidence>
<dbReference type="PANTHER" id="PTHR37299">
    <property type="entry name" value="TRANSCRIPTIONAL REGULATOR-RELATED"/>
    <property type="match status" value="1"/>
</dbReference>
<dbReference type="GO" id="GO:0000156">
    <property type="term" value="F:phosphorelay response regulator activity"/>
    <property type="evidence" value="ECO:0007669"/>
    <property type="project" value="InterPro"/>
</dbReference>
<keyword evidence="1" id="KW-0597">Phosphoprotein</keyword>
<name>A0A372NTM1_9SPHI</name>
<reference evidence="4 5" key="1">
    <citation type="submission" date="2018-08" db="EMBL/GenBank/DDBJ databases">
        <title>Mucilaginibacter sp. MYSH2.</title>
        <authorList>
            <person name="Seo T."/>
        </authorList>
    </citation>
    <scope>NUCLEOTIDE SEQUENCE [LARGE SCALE GENOMIC DNA]</scope>
    <source>
        <strain evidence="4 5">MYSH2</strain>
    </source>
</reference>
<dbReference type="OrthoDB" id="9787344at2"/>
<proteinExistence type="predicted"/>
<accession>A0A372NTM1</accession>
<dbReference type="InterPro" id="IPR046947">
    <property type="entry name" value="LytR-like"/>
</dbReference>
<evidence type="ECO:0000259" key="3">
    <source>
        <dbReference type="PROSITE" id="PS50930"/>
    </source>
</evidence>
<comment type="caution">
    <text evidence="4">The sequence shown here is derived from an EMBL/GenBank/DDBJ whole genome shotgun (WGS) entry which is preliminary data.</text>
</comment>
<dbReference type="SMART" id="SM00850">
    <property type="entry name" value="LytTR"/>
    <property type="match status" value="1"/>
</dbReference>
<dbReference type="GO" id="GO:0003677">
    <property type="term" value="F:DNA binding"/>
    <property type="evidence" value="ECO:0007669"/>
    <property type="project" value="UniProtKB-KW"/>
</dbReference>
<protein>
    <submittedName>
        <fullName evidence="4">DNA-binding response regulator</fullName>
    </submittedName>
</protein>
<dbReference type="SUPFAM" id="SSF52172">
    <property type="entry name" value="CheY-like"/>
    <property type="match status" value="1"/>
</dbReference>
<dbReference type="PROSITE" id="PS50110">
    <property type="entry name" value="RESPONSE_REGULATORY"/>
    <property type="match status" value="1"/>
</dbReference>
<evidence type="ECO:0000256" key="1">
    <source>
        <dbReference type="PROSITE-ProRule" id="PRU00169"/>
    </source>
</evidence>
<feature type="modified residue" description="4-aspartylphosphate" evidence="1">
    <location>
        <position position="55"/>
    </location>
</feature>
<feature type="domain" description="Response regulatory" evidence="2">
    <location>
        <begin position="4"/>
        <end position="115"/>
    </location>
</feature>
<dbReference type="PANTHER" id="PTHR37299:SF1">
    <property type="entry name" value="STAGE 0 SPORULATION PROTEIN A HOMOLOG"/>
    <property type="match status" value="1"/>
</dbReference>
<dbReference type="InterPro" id="IPR007492">
    <property type="entry name" value="LytTR_DNA-bd_dom"/>
</dbReference>
<dbReference type="RefSeq" id="WP_117391720.1">
    <property type="nucleotide sequence ID" value="NZ_QWDC01000002.1"/>
</dbReference>
<dbReference type="PROSITE" id="PS50930">
    <property type="entry name" value="HTH_LYTTR"/>
    <property type="match status" value="1"/>
</dbReference>
<evidence type="ECO:0000313" key="4">
    <source>
        <dbReference type="EMBL" id="RFZ92009.1"/>
    </source>
</evidence>
<dbReference type="Pfam" id="PF00072">
    <property type="entry name" value="Response_reg"/>
    <property type="match status" value="1"/>
</dbReference>
<gene>
    <name evidence="4" type="ORF">D0C36_11215</name>
</gene>
<dbReference type="InterPro" id="IPR011006">
    <property type="entry name" value="CheY-like_superfamily"/>
</dbReference>
<dbReference type="Gene3D" id="2.40.50.1020">
    <property type="entry name" value="LytTr DNA-binding domain"/>
    <property type="match status" value="1"/>
</dbReference>
<dbReference type="EMBL" id="QWDC01000002">
    <property type="protein sequence ID" value="RFZ92009.1"/>
    <property type="molecule type" value="Genomic_DNA"/>
</dbReference>
<dbReference type="Gene3D" id="3.40.50.2300">
    <property type="match status" value="1"/>
</dbReference>
<dbReference type="Pfam" id="PF04397">
    <property type="entry name" value="LytTR"/>
    <property type="match status" value="1"/>
</dbReference>
<sequence length="241" mass="27878">MKIRVLIVDDEPYAVEVIEKYLSAFTEMELVGKCNNGIEAFKILQQKQVDLMFLDIQMPGIKGTDLLKSLKNPPKVIFTTAYSEYALEGFDLNAVDYLLKPIPFDRFLRAVDKIYNLPDGKGKPLISYEAPVSDHEAFMYLKVDRRTVKVNINDVLWIESQRDYVKVIVKDHVYITRQKISLLEEMLPEQKFVRIHRSFIVAVAKITSFYSYSVDVNGHELPIGRNYKLDVQKKLKAESVH</sequence>
<keyword evidence="5" id="KW-1185">Reference proteome</keyword>
<keyword evidence="4" id="KW-0238">DNA-binding</keyword>
<feature type="domain" description="HTH LytTR-type" evidence="3">
    <location>
        <begin position="139"/>
        <end position="237"/>
    </location>
</feature>
<organism evidence="4 5">
    <name type="scientific">Mucilaginibacter conchicola</name>
    <dbReference type="NCBI Taxonomy" id="2303333"/>
    <lineage>
        <taxon>Bacteria</taxon>
        <taxon>Pseudomonadati</taxon>
        <taxon>Bacteroidota</taxon>
        <taxon>Sphingobacteriia</taxon>
        <taxon>Sphingobacteriales</taxon>
        <taxon>Sphingobacteriaceae</taxon>
        <taxon>Mucilaginibacter</taxon>
    </lineage>
</organism>
<dbReference type="AlphaFoldDB" id="A0A372NTM1"/>
<dbReference type="Proteomes" id="UP000264217">
    <property type="component" value="Unassembled WGS sequence"/>
</dbReference>
<dbReference type="SMART" id="SM00448">
    <property type="entry name" value="REC"/>
    <property type="match status" value="1"/>
</dbReference>